<dbReference type="InterPro" id="IPR017972">
    <property type="entry name" value="Cyt_P450_CS"/>
</dbReference>
<dbReference type="Proteomes" id="UP000749559">
    <property type="component" value="Unassembled WGS sequence"/>
</dbReference>
<dbReference type="AlphaFoldDB" id="A0A8J1XU51"/>
<comment type="cofactor">
    <cofactor evidence="1 7">
        <name>heme</name>
        <dbReference type="ChEBI" id="CHEBI:30413"/>
    </cofactor>
</comment>
<evidence type="ECO:0000313" key="9">
    <source>
        <dbReference type="EMBL" id="CAH1796478.1"/>
    </source>
</evidence>
<dbReference type="FunFam" id="1.10.630.10:FF:000036">
    <property type="entry name" value="CYtochrome P450 family"/>
    <property type="match status" value="1"/>
</dbReference>
<dbReference type="Gene3D" id="1.10.630.10">
    <property type="entry name" value="Cytochrome P450"/>
    <property type="match status" value="1"/>
</dbReference>
<keyword evidence="3 7" id="KW-0479">Metal-binding</keyword>
<protein>
    <submittedName>
        <fullName evidence="9">Uncharacterized protein</fullName>
    </submittedName>
</protein>
<dbReference type="GO" id="GO:0016712">
    <property type="term" value="F:oxidoreductase activity, acting on paired donors, with incorporation or reduction of molecular oxygen, reduced flavin or flavoprotein as one donor, and incorporation of one atom of oxygen"/>
    <property type="evidence" value="ECO:0007669"/>
    <property type="project" value="TreeGrafter"/>
</dbReference>
<dbReference type="OrthoDB" id="2789670at2759"/>
<organism evidence="9 10">
    <name type="scientific">Owenia fusiformis</name>
    <name type="common">Polychaete worm</name>
    <dbReference type="NCBI Taxonomy" id="6347"/>
    <lineage>
        <taxon>Eukaryota</taxon>
        <taxon>Metazoa</taxon>
        <taxon>Spiralia</taxon>
        <taxon>Lophotrochozoa</taxon>
        <taxon>Annelida</taxon>
        <taxon>Polychaeta</taxon>
        <taxon>Sedentaria</taxon>
        <taxon>Canalipalpata</taxon>
        <taxon>Sabellida</taxon>
        <taxon>Oweniida</taxon>
        <taxon>Oweniidae</taxon>
        <taxon>Owenia</taxon>
    </lineage>
</organism>
<keyword evidence="5 7" id="KW-0408">Iron</keyword>
<feature type="binding site" description="axial binding residue" evidence="7">
    <location>
        <position position="457"/>
    </location>
    <ligand>
        <name>heme</name>
        <dbReference type="ChEBI" id="CHEBI:30413"/>
    </ligand>
    <ligandPart>
        <name>Fe</name>
        <dbReference type="ChEBI" id="CHEBI:18248"/>
    </ligandPart>
</feature>
<dbReference type="GO" id="GO:0005737">
    <property type="term" value="C:cytoplasm"/>
    <property type="evidence" value="ECO:0007669"/>
    <property type="project" value="TreeGrafter"/>
</dbReference>
<reference evidence="9" key="1">
    <citation type="submission" date="2022-03" db="EMBL/GenBank/DDBJ databases">
        <authorList>
            <person name="Martin C."/>
        </authorList>
    </citation>
    <scope>NUCLEOTIDE SEQUENCE</scope>
</reference>
<accession>A0A8J1XU51</accession>
<keyword evidence="4 8" id="KW-0560">Oxidoreductase</keyword>
<sequence>MVFEFTDASTIISYGRLSVTIGCIIIVLCIVYAVKTIRHIVSLPPGPWGYPVVGVLPLLGDNPNRYFQQMSKKFGHVCSMMIGSRLVVIVSGTTALKEFLLKNGDNFAARPDTVVQAVAESHGIIWTEGDMWKEQRRFSLTALRNFGMGKLRAEEVTHHELQILTSGLEQLDGQSVDLKKYILASVGNVVGTILFGRRFENTEPIYAMLNDTADVQVEMFFNETMFTYFPALRDSLFTRSFLRSHKKRLDDMFERENAMRTIMKSFINESLTQLDVDNPKGFLDAYLIKRRALEDEGNQTPFSNDDQLAQLMVELFDAGHDTTAMTIMTGILYLARNTDVQRNMQIEIDDIVGGSRMPSSADRTRLVYTDAAIMEIQRLSCLFLPNTLPYRSIRSVNICGFEIPKDAWVYPNWFATMRGSEHWENSLSFEPKRFIDQDGKIRQLDAFLPFGLGRRECLGKTLAKVELFLFFTSLLQQFTFTAPPGEDLPSPESSICSNLMRPPLFNVLITKRH</sequence>
<dbReference type="GO" id="GO:0005506">
    <property type="term" value="F:iron ion binding"/>
    <property type="evidence" value="ECO:0007669"/>
    <property type="project" value="InterPro"/>
</dbReference>
<evidence type="ECO:0000256" key="7">
    <source>
        <dbReference type="PIRSR" id="PIRSR602401-1"/>
    </source>
</evidence>
<dbReference type="PROSITE" id="PS00086">
    <property type="entry name" value="CYTOCHROME_P450"/>
    <property type="match status" value="1"/>
</dbReference>
<gene>
    <name evidence="9" type="ORF">OFUS_LOCUS20883</name>
</gene>
<evidence type="ECO:0000256" key="2">
    <source>
        <dbReference type="ARBA" id="ARBA00010617"/>
    </source>
</evidence>
<dbReference type="InterPro" id="IPR050182">
    <property type="entry name" value="Cytochrome_P450_fam2"/>
</dbReference>
<evidence type="ECO:0000256" key="8">
    <source>
        <dbReference type="RuleBase" id="RU000461"/>
    </source>
</evidence>
<dbReference type="GO" id="GO:0020037">
    <property type="term" value="F:heme binding"/>
    <property type="evidence" value="ECO:0007669"/>
    <property type="project" value="InterPro"/>
</dbReference>
<dbReference type="InterPro" id="IPR002401">
    <property type="entry name" value="Cyt_P450_E_grp-I"/>
</dbReference>
<dbReference type="Pfam" id="PF00067">
    <property type="entry name" value="p450"/>
    <property type="match status" value="1"/>
</dbReference>
<dbReference type="SUPFAM" id="SSF48264">
    <property type="entry name" value="Cytochrome P450"/>
    <property type="match status" value="1"/>
</dbReference>
<evidence type="ECO:0000313" key="10">
    <source>
        <dbReference type="Proteomes" id="UP000749559"/>
    </source>
</evidence>
<evidence type="ECO:0000256" key="1">
    <source>
        <dbReference type="ARBA" id="ARBA00001971"/>
    </source>
</evidence>
<dbReference type="EMBL" id="CAIIXF020000010">
    <property type="protein sequence ID" value="CAH1796478.1"/>
    <property type="molecule type" value="Genomic_DNA"/>
</dbReference>
<evidence type="ECO:0000256" key="5">
    <source>
        <dbReference type="ARBA" id="ARBA00023004"/>
    </source>
</evidence>
<dbReference type="GO" id="GO:0006082">
    <property type="term" value="P:organic acid metabolic process"/>
    <property type="evidence" value="ECO:0007669"/>
    <property type="project" value="TreeGrafter"/>
</dbReference>
<evidence type="ECO:0000256" key="6">
    <source>
        <dbReference type="ARBA" id="ARBA00023033"/>
    </source>
</evidence>
<dbReference type="InterPro" id="IPR001128">
    <property type="entry name" value="Cyt_P450"/>
</dbReference>
<dbReference type="PANTHER" id="PTHR24300">
    <property type="entry name" value="CYTOCHROME P450 508A4-RELATED"/>
    <property type="match status" value="1"/>
</dbReference>
<dbReference type="GO" id="GO:0008395">
    <property type="term" value="F:steroid hydroxylase activity"/>
    <property type="evidence" value="ECO:0007669"/>
    <property type="project" value="TreeGrafter"/>
</dbReference>
<dbReference type="InterPro" id="IPR036396">
    <property type="entry name" value="Cyt_P450_sf"/>
</dbReference>
<comment type="caution">
    <text evidence="9">The sequence shown here is derived from an EMBL/GenBank/DDBJ whole genome shotgun (WGS) entry which is preliminary data.</text>
</comment>
<keyword evidence="10" id="KW-1185">Reference proteome</keyword>
<dbReference type="PRINTS" id="PR00463">
    <property type="entry name" value="EP450I"/>
</dbReference>
<dbReference type="GO" id="GO:0006805">
    <property type="term" value="P:xenobiotic metabolic process"/>
    <property type="evidence" value="ECO:0007669"/>
    <property type="project" value="TreeGrafter"/>
</dbReference>
<keyword evidence="7 8" id="KW-0349">Heme</keyword>
<evidence type="ECO:0000256" key="3">
    <source>
        <dbReference type="ARBA" id="ARBA00022723"/>
    </source>
</evidence>
<name>A0A8J1XU51_OWEFU</name>
<comment type="similarity">
    <text evidence="2 8">Belongs to the cytochrome P450 family.</text>
</comment>
<keyword evidence="6 8" id="KW-0503">Monooxygenase</keyword>
<dbReference type="PRINTS" id="PR00385">
    <property type="entry name" value="P450"/>
</dbReference>
<dbReference type="PANTHER" id="PTHR24300:SF403">
    <property type="entry name" value="CYTOCHROME P450 306A1"/>
    <property type="match status" value="1"/>
</dbReference>
<evidence type="ECO:0000256" key="4">
    <source>
        <dbReference type="ARBA" id="ARBA00023002"/>
    </source>
</evidence>
<proteinExistence type="inferred from homology"/>